<proteinExistence type="predicted"/>
<evidence type="ECO:0000259" key="3">
    <source>
        <dbReference type="Pfam" id="PF16370"/>
    </source>
</evidence>
<dbReference type="RefSeq" id="WP_346824403.1">
    <property type="nucleotide sequence ID" value="NZ_JBDKWZ010000024.1"/>
</dbReference>
<dbReference type="PANTHER" id="PTHR43143">
    <property type="entry name" value="METALLOPHOSPHOESTERASE, CALCINEURIN SUPERFAMILY"/>
    <property type="match status" value="1"/>
</dbReference>
<feature type="domain" description="Calcineurin-like phosphoesterase N-terminal" evidence="4">
    <location>
        <begin position="42"/>
        <end position="102"/>
    </location>
</feature>
<dbReference type="InterPro" id="IPR032288">
    <property type="entry name" value="Metallophos_C"/>
</dbReference>
<dbReference type="SUPFAM" id="SSF56300">
    <property type="entry name" value="Metallo-dependent phosphatases"/>
    <property type="match status" value="1"/>
</dbReference>
<feature type="chain" id="PRO_5043432357" evidence="1">
    <location>
        <begin position="22"/>
        <end position="532"/>
    </location>
</feature>
<gene>
    <name evidence="5" type="ORF">AAG747_27155</name>
</gene>
<dbReference type="Gene3D" id="3.60.21.10">
    <property type="match status" value="1"/>
</dbReference>
<keyword evidence="1" id="KW-0732">Signal</keyword>
<evidence type="ECO:0000313" key="6">
    <source>
        <dbReference type="Proteomes" id="UP001403385"/>
    </source>
</evidence>
<dbReference type="EMBL" id="JBDKWZ010000024">
    <property type="protein sequence ID" value="MEN7551623.1"/>
    <property type="molecule type" value="Genomic_DNA"/>
</dbReference>
<dbReference type="Pfam" id="PF00149">
    <property type="entry name" value="Metallophos"/>
    <property type="match status" value="1"/>
</dbReference>
<organism evidence="5 6">
    <name type="scientific">Rapidithrix thailandica</name>
    <dbReference type="NCBI Taxonomy" id="413964"/>
    <lineage>
        <taxon>Bacteria</taxon>
        <taxon>Pseudomonadati</taxon>
        <taxon>Bacteroidota</taxon>
        <taxon>Cytophagia</taxon>
        <taxon>Cytophagales</taxon>
        <taxon>Flammeovirgaceae</taxon>
        <taxon>Rapidithrix</taxon>
    </lineage>
</organism>
<evidence type="ECO:0000259" key="2">
    <source>
        <dbReference type="Pfam" id="PF00149"/>
    </source>
</evidence>
<feature type="domain" description="Calcineurin-like phosphoesterase C-terminal" evidence="3">
    <location>
        <begin position="333"/>
        <end position="502"/>
    </location>
</feature>
<keyword evidence="6" id="KW-1185">Reference proteome</keyword>
<dbReference type="Proteomes" id="UP001403385">
    <property type="component" value="Unassembled WGS sequence"/>
</dbReference>
<comment type="caution">
    <text evidence="5">The sequence shown here is derived from an EMBL/GenBank/DDBJ whole genome shotgun (WGS) entry which is preliminary data.</text>
</comment>
<evidence type="ECO:0000313" key="5">
    <source>
        <dbReference type="EMBL" id="MEN7551623.1"/>
    </source>
</evidence>
<dbReference type="Pfam" id="PF16370">
    <property type="entry name" value="MetallophosC"/>
    <property type="match status" value="1"/>
</dbReference>
<dbReference type="AlphaFoldDB" id="A0AAW9SGK5"/>
<name>A0AAW9SGK5_9BACT</name>
<dbReference type="PANTHER" id="PTHR43143:SF1">
    <property type="entry name" value="SERINE_THREONINE-PROTEIN PHOSPHATASE CPPED1"/>
    <property type="match status" value="1"/>
</dbReference>
<reference evidence="5 6" key="1">
    <citation type="submission" date="2024-04" db="EMBL/GenBank/DDBJ databases">
        <title>Novel genus in family Flammeovirgaceae.</title>
        <authorList>
            <person name="Nguyen T.H."/>
            <person name="Vuong T.Q."/>
            <person name="Le H."/>
            <person name="Kim S.-G."/>
        </authorList>
    </citation>
    <scope>NUCLEOTIDE SEQUENCE [LARGE SCALE GENOMIC DNA]</scope>
    <source>
        <strain evidence="5 6">JCM 23209</strain>
    </source>
</reference>
<feature type="signal peptide" evidence="1">
    <location>
        <begin position="1"/>
        <end position="21"/>
    </location>
</feature>
<dbReference type="InterPro" id="IPR029052">
    <property type="entry name" value="Metallo-depent_PP-like"/>
</dbReference>
<sequence length="532" mass="60576">MKFLSSIVLLHLALYVQWVQAQGFIKGVVYEDRNYNRQWDKGEPGVPHVAVSNGWEVVQTNSKGQYKIRLRDNEPVFVIKPSGYQVPMDENHLPQFYHLNSTVSHQLKYDTPEVSPLKGKETNFALNAMENQDALRVLVIGDPQVSIQDDVNHLAKVLVEDVAYEKYDFAIVLGDLAFDELDIYQSYKETAGALGVPVYNVIGNHDLNVDASEDVFTDDTFEKHFGPSNYAFTFGNTHFIVIKNFQLTDQGVPGVISEEVLEFVKNDLQFVPEDHKVVLAMHYPFEDVANTGALLEIVHQKHQAISLAGHTHTNFQSFLPVDNANQKEHHQLVAGASCGSWWQGEHDFFGTPLAVMHCGAPKGYWFLDVVGDEYQFQFKAAGFPKSSQMHIWVPEWYDWDKKMNLPERHSRDTVKVNFYPGSERSTVSMRVDEGPWQPLQYQPGKDPYYQRLMRLQERGVYPTKTASKLGGSRDSRHLWVGTLPPDTPPGVHVIEVMASDPYSGTAKAKRVIRVYPQAELKQKYKQMKTEEQ</sequence>
<dbReference type="GO" id="GO:0016787">
    <property type="term" value="F:hydrolase activity"/>
    <property type="evidence" value="ECO:0007669"/>
    <property type="project" value="InterPro"/>
</dbReference>
<feature type="domain" description="Calcineurin-like phosphoesterase" evidence="2">
    <location>
        <begin position="135"/>
        <end position="313"/>
    </location>
</feature>
<dbReference type="InterPro" id="IPR032285">
    <property type="entry name" value="Metallophos_N"/>
</dbReference>
<dbReference type="InterPro" id="IPR004843">
    <property type="entry name" value="Calcineurin-like_PHP"/>
</dbReference>
<evidence type="ECO:0000256" key="1">
    <source>
        <dbReference type="SAM" id="SignalP"/>
    </source>
</evidence>
<accession>A0AAW9SGK5</accession>
<dbReference type="InterPro" id="IPR051918">
    <property type="entry name" value="STPP_CPPED1"/>
</dbReference>
<protein>
    <submittedName>
        <fullName evidence="5">Calcineurin-like phosphoesterase C-terminal domain-containing protein</fullName>
    </submittedName>
</protein>
<dbReference type="Pfam" id="PF16371">
    <property type="entry name" value="MetallophosN"/>
    <property type="match status" value="1"/>
</dbReference>
<evidence type="ECO:0000259" key="4">
    <source>
        <dbReference type="Pfam" id="PF16371"/>
    </source>
</evidence>